<evidence type="ECO:0000259" key="2">
    <source>
        <dbReference type="Pfam" id="PF01970"/>
    </source>
</evidence>
<reference evidence="4" key="1">
    <citation type="submission" date="2018-08" db="EMBL/GenBank/DDBJ databases">
        <authorList>
            <person name="Kim S.-J."/>
            <person name="Jung G.-Y."/>
        </authorList>
    </citation>
    <scope>NUCLEOTIDE SEQUENCE [LARGE SCALE GENOMIC DNA]</scope>
    <source>
        <strain evidence="4">GY_H</strain>
    </source>
</reference>
<dbReference type="Proteomes" id="UP000263993">
    <property type="component" value="Unassembled WGS sequence"/>
</dbReference>
<sequence>MADLFQNLYVGFAAILSVQNILLCFVGCLLGTLIGVLPGIGPLATIAILMPLTYNAEPIGSLIMLAGIYYGSQYGGSTTAILVNMPGETSSLVTTFDGHAMARQGRAGKALGIAAIGSFIAGTFATFVIAGTAIPLSKLALSFTAGNYFALMVLGLSLAIILAGGSVIKAVCTLIIGVVMALVGADQITAEPRLTYGIQVFYDGFDIAIVSMGLFGIAEILRNLEAPEQKPFVGEVIGGLLPDRKDIKDSAGAIARGSVLGSIIGIIPGNGATLSSFVSYALEKALSRHPERFGKGAIEGVAGPESANNAAAQTTFIPLLTLGLPSTAVMALVGGAMTLHGVVPGPQVITKHPDLFWGVVSSMWVGNLMLVIINLPLIGMWVKFLKVPYHLLFPMIVLFCCIGIYSVNSRPSDVLEVAAFGALGYLFYRLKFELAPLLLGLVLGAMLEDNLRRGLILSNGNVWTFLSEPLTLALLTAALLALGLALVPSISKGREKLVDED</sequence>
<accession>A0A371B744</accession>
<evidence type="ECO:0000256" key="1">
    <source>
        <dbReference type="SAM" id="Phobius"/>
    </source>
</evidence>
<feature type="transmembrane region" description="Helical" evidence="1">
    <location>
        <begin position="170"/>
        <end position="188"/>
    </location>
</feature>
<organism evidence="3 4">
    <name type="scientific">Undibacter mobilis</name>
    <dbReference type="NCBI Taxonomy" id="2292256"/>
    <lineage>
        <taxon>Bacteria</taxon>
        <taxon>Pseudomonadati</taxon>
        <taxon>Pseudomonadota</taxon>
        <taxon>Alphaproteobacteria</taxon>
        <taxon>Hyphomicrobiales</taxon>
        <taxon>Nitrobacteraceae</taxon>
        <taxon>Undibacter</taxon>
    </lineage>
</organism>
<feature type="transmembrane region" description="Helical" evidence="1">
    <location>
        <begin position="140"/>
        <end position="163"/>
    </location>
</feature>
<dbReference type="OrthoDB" id="7912266at2"/>
<feature type="transmembrane region" description="Helical" evidence="1">
    <location>
        <begin position="427"/>
        <end position="448"/>
    </location>
</feature>
<feature type="transmembrane region" description="Helical" evidence="1">
    <location>
        <begin position="389"/>
        <end position="407"/>
    </location>
</feature>
<proteinExistence type="predicted"/>
<gene>
    <name evidence="3" type="ORF">DXH78_01610</name>
</gene>
<evidence type="ECO:0000313" key="3">
    <source>
        <dbReference type="EMBL" id="RDV03400.1"/>
    </source>
</evidence>
<comment type="caution">
    <text evidence="3">The sequence shown here is derived from an EMBL/GenBank/DDBJ whole genome shotgun (WGS) entry which is preliminary data.</text>
</comment>
<dbReference type="Pfam" id="PF01970">
    <property type="entry name" value="TctA"/>
    <property type="match status" value="1"/>
</dbReference>
<keyword evidence="1" id="KW-0812">Transmembrane</keyword>
<dbReference type="RefSeq" id="WP_115515424.1">
    <property type="nucleotide sequence ID" value="NZ_QRGO01000001.1"/>
</dbReference>
<feature type="transmembrane region" description="Helical" evidence="1">
    <location>
        <begin position="110"/>
        <end position="134"/>
    </location>
</feature>
<feature type="transmembrane region" description="Helical" evidence="1">
    <location>
        <begin position="200"/>
        <end position="221"/>
    </location>
</feature>
<dbReference type="EMBL" id="QRGO01000001">
    <property type="protein sequence ID" value="RDV03400.1"/>
    <property type="molecule type" value="Genomic_DNA"/>
</dbReference>
<dbReference type="PANTHER" id="PTHR35342:SF5">
    <property type="entry name" value="TRICARBOXYLIC TRANSPORT PROTEIN"/>
    <property type="match status" value="1"/>
</dbReference>
<feature type="transmembrane region" description="Helical" evidence="1">
    <location>
        <begin position="469"/>
        <end position="491"/>
    </location>
</feature>
<feature type="transmembrane region" description="Helical" evidence="1">
    <location>
        <begin position="355"/>
        <end position="377"/>
    </location>
</feature>
<feature type="transmembrane region" description="Helical" evidence="1">
    <location>
        <begin position="319"/>
        <end position="343"/>
    </location>
</feature>
<dbReference type="AlphaFoldDB" id="A0A371B744"/>
<name>A0A371B744_9BRAD</name>
<dbReference type="InterPro" id="IPR002823">
    <property type="entry name" value="DUF112_TM"/>
</dbReference>
<feature type="domain" description="DUF112" evidence="2">
    <location>
        <begin position="21"/>
        <end position="439"/>
    </location>
</feature>
<evidence type="ECO:0000313" key="4">
    <source>
        <dbReference type="Proteomes" id="UP000263993"/>
    </source>
</evidence>
<protein>
    <submittedName>
        <fullName evidence="3">Tripartite tricarboxylate transporter permease</fullName>
    </submittedName>
</protein>
<keyword evidence="1" id="KW-0472">Membrane</keyword>
<feature type="transmembrane region" description="Helical" evidence="1">
    <location>
        <begin position="12"/>
        <end position="37"/>
    </location>
</feature>
<keyword evidence="1" id="KW-1133">Transmembrane helix</keyword>
<feature type="transmembrane region" description="Helical" evidence="1">
    <location>
        <begin position="43"/>
        <end position="70"/>
    </location>
</feature>
<keyword evidence="4" id="KW-1185">Reference proteome</keyword>
<dbReference type="PANTHER" id="PTHR35342">
    <property type="entry name" value="TRICARBOXYLIC TRANSPORT PROTEIN"/>
    <property type="match status" value="1"/>
</dbReference>